<comment type="catalytic activity">
    <reaction evidence="7 8">
        <text>2 pyruvate + H(+) = (2S)-2-acetolactate + CO2</text>
        <dbReference type="Rhea" id="RHEA:25249"/>
        <dbReference type="ChEBI" id="CHEBI:15361"/>
        <dbReference type="ChEBI" id="CHEBI:15378"/>
        <dbReference type="ChEBI" id="CHEBI:16526"/>
        <dbReference type="ChEBI" id="CHEBI:58476"/>
        <dbReference type="EC" id="2.2.1.6"/>
    </reaction>
</comment>
<sequence>MSTNHTSDNEARRRTLSVLVENRPGVLSIVARLFSRSGYNIESFTAGATLDEGLTRLTIEVVADANSTRLLLAQLNKMVPVYYAKLLKEEETIRREFVLFKCSAPTFETRNEIIQIGNIFRASVIDVSRETLTLALIGDESKISAIRDLLAPFGILELARTGILGMERGKYTIDEKTKESSEFNYGKSVK</sequence>
<dbReference type="SUPFAM" id="SSF55021">
    <property type="entry name" value="ACT-like"/>
    <property type="match status" value="2"/>
</dbReference>
<dbReference type="InterPro" id="IPR004789">
    <property type="entry name" value="Acetalactate_synth_ssu"/>
</dbReference>
<dbReference type="GO" id="GO:0009097">
    <property type="term" value="P:isoleucine biosynthetic process"/>
    <property type="evidence" value="ECO:0007669"/>
    <property type="project" value="UniProtKB-UniRule"/>
</dbReference>
<dbReference type="GO" id="GO:0005829">
    <property type="term" value="C:cytosol"/>
    <property type="evidence" value="ECO:0007669"/>
    <property type="project" value="TreeGrafter"/>
</dbReference>
<dbReference type="InterPro" id="IPR039557">
    <property type="entry name" value="AHAS_ACT"/>
</dbReference>
<keyword evidence="8" id="KW-0808">Transferase</keyword>
<evidence type="ECO:0000256" key="3">
    <source>
        <dbReference type="ARBA" id="ARBA00006341"/>
    </source>
</evidence>
<gene>
    <name evidence="10" type="ORF">SAMN05216508_10951</name>
</gene>
<dbReference type="GO" id="GO:0009099">
    <property type="term" value="P:L-valine biosynthetic process"/>
    <property type="evidence" value="ECO:0007669"/>
    <property type="project" value="UniProtKB-UniRule"/>
</dbReference>
<evidence type="ECO:0000256" key="5">
    <source>
        <dbReference type="ARBA" id="ARBA00022605"/>
    </source>
</evidence>
<dbReference type="OrthoDB" id="9787365at2"/>
<evidence type="ECO:0000259" key="9">
    <source>
        <dbReference type="PROSITE" id="PS51671"/>
    </source>
</evidence>
<dbReference type="PROSITE" id="PS51671">
    <property type="entry name" value="ACT"/>
    <property type="match status" value="1"/>
</dbReference>
<dbReference type="STRING" id="155865.SAMN05216515_11051"/>
<evidence type="ECO:0000256" key="7">
    <source>
        <dbReference type="ARBA" id="ARBA00048670"/>
    </source>
</evidence>
<dbReference type="Gene3D" id="3.30.70.260">
    <property type="match status" value="1"/>
</dbReference>
<comment type="pathway">
    <text evidence="1 8">Amino-acid biosynthesis; L-isoleucine biosynthesis; L-isoleucine from 2-oxobutanoate: step 1/4.</text>
</comment>
<keyword evidence="5 8" id="KW-0028">Amino-acid biosynthesis</keyword>
<dbReference type="GO" id="GO:0003984">
    <property type="term" value="F:acetolactate synthase activity"/>
    <property type="evidence" value="ECO:0007669"/>
    <property type="project" value="UniProtKB-UniRule"/>
</dbReference>
<comment type="function">
    <text evidence="8">Catalyzes the conversion of 2 pyruvate molecules into acetolactate in the first common step of the biosynthetic pathway of the branched-amino acids such as leucine, isoleucine, and valine.</text>
</comment>
<dbReference type="Gene3D" id="3.30.70.1150">
    <property type="entry name" value="ACT-like. Chain A, domain 2"/>
    <property type="match status" value="1"/>
</dbReference>
<dbReference type="InterPro" id="IPR045865">
    <property type="entry name" value="ACT-like_dom_sf"/>
</dbReference>
<protein>
    <recommendedName>
        <fullName evidence="8">Acetolactate synthase small subunit</fullName>
        <shortName evidence="8">AHAS</shortName>
        <shortName evidence="8">ALS</shortName>
        <ecNumber evidence="8">2.2.1.6</ecNumber>
    </recommendedName>
    <alternativeName>
        <fullName evidence="8">Acetohydroxy-acid synthase small subunit</fullName>
    </alternativeName>
</protein>
<evidence type="ECO:0000256" key="4">
    <source>
        <dbReference type="ARBA" id="ARBA00011744"/>
    </source>
</evidence>
<dbReference type="InterPro" id="IPR019455">
    <property type="entry name" value="Acetolactate_synth_ssu_C"/>
</dbReference>
<keyword evidence="11" id="KW-1185">Reference proteome</keyword>
<evidence type="ECO:0000313" key="10">
    <source>
        <dbReference type="EMBL" id="SFU52037.1"/>
    </source>
</evidence>
<dbReference type="CDD" id="cd04878">
    <property type="entry name" value="ACT_AHAS"/>
    <property type="match status" value="1"/>
</dbReference>
<dbReference type="UniPathway" id="UPA00047">
    <property type="reaction ID" value="UER00055"/>
</dbReference>
<dbReference type="UniPathway" id="UPA00049">
    <property type="reaction ID" value="UER00059"/>
</dbReference>
<dbReference type="GO" id="GO:1990610">
    <property type="term" value="F:acetolactate synthase regulator activity"/>
    <property type="evidence" value="ECO:0007669"/>
    <property type="project" value="UniProtKB-UniRule"/>
</dbReference>
<dbReference type="EC" id="2.2.1.6" evidence="8"/>
<organism evidence="10 11">
    <name type="scientific">Eubacterium pyruvativorans</name>
    <dbReference type="NCBI Taxonomy" id="155865"/>
    <lineage>
        <taxon>Bacteria</taxon>
        <taxon>Bacillati</taxon>
        <taxon>Bacillota</taxon>
        <taxon>Clostridia</taxon>
        <taxon>Eubacteriales</taxon>
        <taxon>Eubacteriaceae</taxon>
        <taxon>Eubacterium</taxon>
    </lineage>
</organism>
<evidence type="ECO:0000313" key="11">
    <source>
        <dbReference type="Proteomes" id="UP000198817"/>
    </source>
</evidence>
<dbReference type="Pfam" id="PF10369">
    <property type="entry name" value="ALS_ss_C"/>
    <property type="match status" value="1"/>
</dbReference>
<name>A0A1I7GUC3_9FIRM</name>
<dbReference type="GeneID" id="78354736"/>
<accession>A0A1I7GUC3</accession>
<dbReference type="InterPro" id="IPR027271">
    <property type="entry name" value="Acetolactate_synth/TF_NikR_C"/>
</dbReference>
<keyword evidence="6 8" id="KW-0100">Branched-chain amino acid biosynthesis</keyword>
<evidence type="ECO:0000256" key="2">
    <source>
        <dbReference type="ARBA" id="ARBA00005025"/>
    </source>
</evidence>
<dbReference type="PANTHER" id="PTHR30239:SF0">
    <property type="entry name" value="ACETOLACTATE SYNTHASE SMALL SUBUNIT 1, CHLOROPLASTIC"/>
    <property type="match status" value="1"/>
</dbReference>
<evidence type="ECO:0000256" key="8">
    <source>
        <dbReference type="RuleBase" id="RU368092"/>
    </source>
</evidence>
<comment type="pathway">
    <text evidence="2 8">Amino-acid biosynthesis; L-valine biosynthesis; L-valine from pyruvate: step 1/4.</text>
</comment>
<dbReference type="NCBIfam" id="NF008864">
    <property type="entry name" value="PRK11895.1"/>
    <property type="match status" value="1"/>
</dbReference>
<comment type="similarity">
    <text evidence="3 8">Belongs to the acetolactate synthase small subunit family.</text>
</comment>
<dbReference type="Pfam" id="PF22629">
    <property type="entry name" value="ACT_AHAS_ss"/>
    <property type="match status" value="1"/>
</dbReference>
<feature type="domain" description="ACT" evidence="9">
    <location>
        <begin position="15"/>
        <end position="89"/>
    </location>
</feature>
<proteinExistence type="inferred from homology"/>
<dbReference type="AlphaFoldDB" id="A0A1I7GUC3"/>
<dbReference type="EMBL" id="FPBT01000009">
    <property type="protein sequence ID" value="SFU52037.1"/>
    <property type="molecule type" value="Genomic_DNA"/>
</dbReference>
<dbReference type="NCBIfam" id="TIGR00119">
    <property type="entry name" value="acolac_sm"/>
    <property type="match status" value="1"/>
</dbReference>
<dbReference type="InterPro" id="IPR054480">
    <property type="entry name" value="AHAS_small-like_ACT"/>
</dbReference>
<dbReference type="RefSeq" id="WP_090163718.1">
    <property type="nucleotide sequence ID" value="NZ_CACVNK010000052.1"/>
</dbReference>
<comment type="subunit">
    <text evidence="4 8">Dimer of large and small chains.</text>
</comment>
<reference evidence="10 11" key="1">
    <citation type="submission" date="2016-10" db="EMBL/GenBank/DDBJ databases">
        <authorList>
            <person name="de Groot N.N."/>
        </authorList>
    </citation>
    <scope>NUCLEOTIDE SEQUENCE [LARGE SCALE GENOMIC DNA]</scope>
    <source>
        <strain evidence="10 11">KHGC13</strain>
    </source>
</reference>
<evidence type="ECO:0000256" key="6">
    <source>
        <dbReference type="ARBA" id="ARBA00023304"/>
    </source>
</evidence>
<dbReference type="PANTHER" id="PTHR30239">
    <property type="entry name" value="ACETOLACTATE SYNTHASE SMALL SUBUNIT"/>
    <property type="match status" value="1"/>
</dbReference>
<evidence type="ECO:0000256" key="1">
    <source>
        <dbReference type="ARBA" id="ARBA00004974"/>
    </source>
</evidence>
<dbReference type="Proteomes" id="UP000198817">
    <property type="component" value="Unassembled WGS sequence"/>
</dbReference>
<dbReference type="InterPro" id="IPR002912">
    <property type="entry name" value="ACT_dom"/>
</dbReference>